<keyword evidence="6" id="KW-0472">Membrane</keyword>
<dbReference type="PANTHER" id="PTHR34218:SF4">
    <property type="entry name" value="ACYL-HOMOSERINE LACTONE ACYLASE QUIP"/>
    <property type="match status" value="1"/>
</dbReference>
<keyword evidence="5" id="KW-0479">Metal-binding</keyword>
<comment type="similarity">
    <text evidence="1">Belongs to the peptidase S45 family.</text>
</comment>
<feature type="active site" description="Nucleophile" evidence="4">
    <location>
        <position position="263"/>
    </location>
</feature>
<evidence type="ECO:0000256" key="2">
    <source>
        <dbReference type="ARBA" id="ARBA00022801"/>
    </source>
</evidence>
<keyword evidence="8" id="KW-1185">Reference proteome</keyword>
<keyword evidence="3" id="KW-0865">Zymogen</keyword>
<comment type="caution">
    <text evidence="7">The sequence shown here is derived from an EMBL/GenBank/DDBJ whole genome shotgun (WGS) entry which is preliminary data.</text>
</comment>
<feature type="binding site" evidence="5">
    <location>
        <position position="195"/>
    </location>
    <ligand>
        <name>Ca(2+)</name>
        <dbReference type="ChEBI" id="CHEBI:29108"/>
    </ligand>
</feature>
<keyword evidence="2" id="KW-0378">Hydrolase</keyword>
<keyword evidence="6" id="KW-0812">Transmembrane</keyword>
<organism evidence="7 8">
    <name type="scientific">Halovulum dunhuangense</name>
    <dbReference type="NCBI Taxonomy" id="1505036"/>
    <lineage>
        <taxon>Bacteria</taxon>
        <taxon>Pseudomonadati</taxon>
        <taxon>Pseudomonadota</taxon>
        <taxon>Alphaproteobacteria</taxon>
        <taxon>Rhodobacterales</taxon>
        <taxon>Paracoccaceae</taxon>
        <taxon>Halovulum</taxon>
    </lineage>
</organism>
<dbReference type="InterPro" id="IPR043146">
    <property type="entry name" value="Penicillin_amidase_N_B-knob"/>
</dbReference>
<evidence type="ECO:0000256" key="1">
    <source>
        <dbReference type="ARBA" id="ARBA00006586"/>
    </source>
</evidence>
<accession>A0A849L300</accession>
<evidence type="ECO:0000256" key="4">
    <source>
        <dbReference type="PIRSR" id="PIRSR001227-1"/>
    </source>
</evidence>
<dbReference type="InterPro" id="IPR029055">
    <property type="entry name" value="Ntn_hydrolases_N"/>
</dbReference>
<feature type="binding site" evidence="5">
    <location>
        <position position="335"/>
    </location>
    <ligand>
        <name>Ca(2+)</name>
        <dbReference type="ChEBI" id="CHEBI:29108"/>
    </ligand>
</feature>
<gene>
    <name evidence="7" type="ORF">HMH01_09845</name>
</gene>
<proteinExistence type="inferred from homology"/>
<evidence type="ECO:0000256" key="6">
    <source>
        <dbReference type="SAM" id="Phobius"/>
    </source>
</evidence>
<feature type="transmembrane region" description="Helical" evidence="6">
    <location>
        <begin position="7"/>
        <end position="29"/>
    </location>
</feature>
<dbReference type="CDD" id="cd03747">
    <property type="entry name" value="Ntn_PGA_like"/>
    <property type="match status" value="1"/>
</dbReference>
<dbReference type="Gene3D" id="2.30.120.10">
    <property type="match status" value="1"/>
</dbReference>
<dbReference type="PANTHER" id="PTHR34218">
    <property type="entry name" value="PEPTIDASE S45 PENICILLIN AMIDASE"/>
    <property type="match status" value="1"/>
</dbReference>
<evidence type="ECO:0000313" key="7">
    <source>
        <dbReference type="EMBL" id="NNU80738.1"/>
    </source>
</evidence>
<dbReference type="InterPro" id="IPR043147">
    <property type="entry name" value="Penicillin_amidase_A-knob"/>
</dbReference>
<dbReference type="InterPro" id="IPR014395">
    <property type="entry name" value="Pen/GL7ACA/AHL_acylase"/>
</dbReference>
<dbReference type="Pfam" id="PF01804">
    <property type="entry name" value="Penicil_amidase"/>
    <property type="match status" value="1"/>
</dbReference>
<sequence length="827" mass="89519">MRTLFNWLLRGLAAATVLGLGALALGWYLSSHSLPDYDATWRLPGVEGEIEIVRDNYAVPHIFAGSDRDVLFGLGFAHAQDRLWQMTMTRRLAQGRLSELFGQETFEVDHLMRALDLYGVAQRTAARQSEEVGAQLQAYADGVNAWLELVQDEALGRGAPEYFLFAPVIAPWTPADSVAMAKVLALRLTDKASVETLRARLSLTLDDPARLADILPVPPNAVMALPEYAGTLGVAGRDFAALEAPLPAHPLSPLAPPGLAGASNAFAAAGSRAAAGGSLLAADPHLKLTAPSPLYLARLELQSGGVIGATLPGVPGVIIGRNPDLAWGVTASYLDDQDIYIERLAEDDPGSYVTPGGTQAFETRESVIAIANAAPRTVTLRATRHGPVIPGNHFGAASVTPEGHVATLAWTGLETDDRTIEALLGLMRADGIAPAREALELVHAPALSVTLADREGVAIQATGAAPRRGALHTSQGRIPAAGWVARNDWQGYFPADENPGADNPPGGIVISTNNRLTDAPFPRHWSHDWGDSHRILRGSQLLNDREFHTLDSFVEAQTDTVSPAARALLPLIARNLWFQGEPAAQDTIERDRQIALETLANWNGDMTQHSFEPLIYAAWTRELQRRLIVDDLGPLSQLLSRPDPLFLERVFRDVDGASAWCDIRPSTAVETCEDVARLSLDAAILELRERFGGRIDSWRWGAAHLATHRHEVLGRGNWLDWFVNIRQETPGGDTTLMRGLTAADDDAPFANIHGAVYRVVVDFSDPEASVHVLSTGQSGHPLSRHYDDQSLLWRRGEYLPMSLDPAVARGGAVGITRIQPQENDDAR</sequence>
<dbReference type="PIRSF" id="PIRSF001227">
    <property type="entry name" value="Pen_acylase"/>
    <property type="match status" value="1"/>
</dbReference>
<dbReference type="Proteomes" id="UP000572377">
    <property type="component" value="Unassembled WGS sequence"/>
</dbReference>
<dbReference type="GO" id="GO:0016811">
    <property type="term" value="F:hydrolase activity, acting on carbon-nitrogen (but not peptide) bonds, in linear amides"/>
    <property type="evidence" value="ECO:0007669"/>
    <property type="project" value="InterPro"/>
</dbReference>
<evidence type="ECO:0000256" key="3">
    <source>
        <dbReference type="ARBA" id="ARBA00023145"/>
    </source>
</evidence>
<dbReference type="InterPro" id="IPR023343">
    <property type="entry name" value="Penicillin_amidase_dom1"/>
</dbReference>
<dbReference type="EMBL" id="JABFBC010000001">
    <property type="protein sequence ID" value="NNU80738.1"/>
    <property type="molecule type" value="Genomic_DNA"/>
</dbReference>
<dbReference type="Gene3D" id="1.10.439.10">
    <property type="entry name" value="Penicillin Amidohydrolase, domain 1"/>
    <property type="match status" value="1"/>
</dbReference>
<dbReference type="InterPro" id="IPR002692">
    <property type="entry name" value="S45"/>
</dbReference>
<name>A0A849L300_9RHOB</name>
<dbReference type="SUPFAM" id="SSF56235">
    <property type="entry name" value="N-terminal nucleophile aminohydrolases (Ntn hydrolases)"/>
    <property type="match status" value="1"/>
</dbReference>
<keyword evidence="6" id="KW-1133">Transmembrane helix</keyword>
<evidence type="ECO:0000313" key="8">
    <source>
        <dbReference type="Proteomes" id="UP000572377"/>
    </source>
</evidence>
<dbReference type="Gene3D" id="3.60.20.10">
    <property type="entry name" value="Glutamine Phosphoribosylpyrophosphate, subunit 1, domain 1"/>
    <property type="match status" value="1"/>
</dbReference>
<feature type="binding site" evidence="5">
    <location>
        <position position="338"/>
    </location>
    <ligand>
        <name>Ca(2+)</name>
        <dbReference type="ChEBI" id="CHEBI:29108"/>
    </ligand>
</feature>
<evidence type="ECO:0000256" key="5">
    <source>
        <dbReference type="PIRSR" id="PIRSR001227-2"/>
    </source>
</evidence>
<dbReference type="Gene3D" id="1.10.1400.10">
    <property type="match status" value="1"/>
</dbReference>
<keyword evidence="5" id="KW-0106">Calcium</keyword>
<dbReference type="GO" id="GO:0017000">
    <property type="term" value="P:antibiotic biosynthetic process"/>
    <property type="evidence" value="ECO:0007669"/>
    <property type="project" value="InterPro"/>
</dbReference>
<comment type="cofactor">
    <cofactor evidence="5">
        <name>Ca(2+)</name>
        <dbReference type="ChEBI" id="CHEBI:29108"/>
    </cofactor>
    <text evidence="5">Binds 1 Ca(2+) ion per dimer.</text>
</comment>
<reference evidence="7 8" key="1">
    <citation type="submission" date="2020-05" db="EMBL/GenBank/DDBJ databases">
        <title>Gimesia benthica sp. nov., a novel planctomycete isolated from a deep-sea water sample of the Northwest Indian Ocean.</title>
        <authorList>
            <person name="Wang J."/>
            <person name="Ruan C."/>
            <person name="Song L."/>
            <person name="Zhu Y."/>
            <person name="Li A."/>
            <person name="Zheng X."/>
            <person name="Wang L."/>
            <person name="Lu Z."/>
            <person name="Huang Y."/>
            <person name="Du W."/>
            <person name="Zhou Y."/>
            <person name="Huang L."/>
            <person name="Dai X."/>
        </authorList>
    </citation>
    <scope>NUCLEOTIDE SEQUENCE [LARGE SCALE GENOMIC DNA]</scope>
    <source>
        <strain evidence="7 8">YYQ-30</strain>
    </source>
</reference>
<protein>
    <submittedName>
        <fullName evidence="7">Penicillin acylase family protein</fullName>
    </submittedName>
</protein>
<dbReference type="AlphaFoldDB" id="A0A849L300"/>
<dbReference type="GO" id="GO:0046872">
    <property type="term" value="F:metal ion binding"/>
    <property type="evidence" value="ECO:0007669"/>
    <property type="project" value="UniProtKB-KW"/>
</dbReference>